<dbReference type="EMBL" id="CAJPIN010063590">
    <property type="protein sequence ID" value="CAG2067116.1"/>
    <property type="molecule type" value="Genomic_DNA"/>
</dbReference>
<dbReference type="Proteomes" id="UP001153148">
    <property type="component" value="Unassembled WGS sequence"/>
</dbReference>
<sequence>MLHRPILPVQMGFPRHSPGTSW</sequence>
<gene>
    <name evidence="2" type="ORF">TPAB3V08_LOCUS14059</name>
</gene>
<evidence type="ECO:0000313" key="3">
    <source>
        <dbReference type="Proteomes" id="UP001153148"/>
    </source>
</evidence>
<proteinExistence type="predicted"/>
<comment type="caution">
    <text evidence="2">The sequence shown here is derived from an EMBL/GenBank/DDBJ whole genome shotgun (WGS) entry which is preliminary data.</text>
</comment>
<reference evidence="2" key="1">
    <citation type="submission" date="2021-03" db="EMBL/GenBank/DDBJ databases">
        <authorList>
            <person name="Tran Van P."/>
        </authorList>
    </citation>
    <scope>NUCLEOTIDE SEQUENCE</scope>
</reference>
<protein>
    <submittedName>
        <fullName evidence="2">Uncharacterized protein</fullName>
    </submittedName>
</protein>
<evidence type="ECO:0000256" key="1">
    <source>
        <dbReference type="SAM" id="MobiDB-lite"/>
    </source>
</evidence>
<evidence type="ECO:0000313" key="2">
    <source>
        <dbReference type="EMBL" id="CAG2067116.1"/>
    </source>
</evidence>
<feature type="region of interest" description="Disordered" evidence="1">
    <location>
        <begin position="1"/>
        <end position="22"/>
    </location>
</feature>
<organism evidence="2 3">
    <name type="scientific">Timema podura</name>
    <name type="common">Walking stick</name>
    <dbReference type="NCBI Taxonomy" id="61482"/>
    <lineage>
        <taxon>Eukaryota</taxon>
        <taxon>Metazoa</taxon>
        <taxon>Ecdysozoa</taxon>
        <taxon>Arthropoda</taxon>
        <taxon>Hexapoda</taxon>
        <taxon>Insecta</taxon>
        <taxon>Pterygota</taxon>
        <taxon>Neoptera</taxon>
        <taxon>Polyneoptera</taxon>
        <taxon>Phasmatodea</taxon>
        <taxon>Timematodea</taxon>
        <taxon>Timematoidea</taxon>
        <taxon>Timematidae</taxon>
        <taxon>Timema</taxon>
    </lineage>
</organism>
<accession>A0ABN7PNH6</accession>
<name>A0ABN7PNH6_TIMPD</name>
<keyword evidence="3" id="KW-1185">Reference proteome</keyword>